<dbReference type="RefSeq" id="WP_016442006.1">
    <property type="nucleotide sequence ID" value="NZ_KE150262.1"/>
</dbReference>
<dbReference type="PATRIC" id="fig|883067.3.peg.363"/>
<dbReference type="Pfam" id="PF13173">
    <property type="entry name" value="AAA_14"/>
    <property type="match status" value="1"/>
</dbReference>
<dbReference type="AlphaFoldDB" id="S2WIS7"/>
<dbReference type="Proteomes" id="UP000014393">
    <property type="component" value="Unassembled WGS sequence"/>
</dbReference>
<name>S2WIS7_9ACTO</name>
<evidence type="ECO:0000313" key="4">
    <source>
        <dbReference type="Proteomes" id="UP000014393"/>
    </source>
</evidence>
<dbReference type="InterPro" id="IPR041682">
    <property type="entry name" value="AAA_14"/>
</dbReference>
<dbReference type="eggNOG" id="COG1373">
    <property type="taxonomic scope" value="Bacteria"/>
</dbReference>
<dbReference type="PANTHER" id="PTHR43566">
    <property type="entry name" value="CONSERVED PROTEIN"/>
    <property type="match status" value="1"/>
</dbReference>
<reference evidence="3 4" key="1">
    <citation type="submission" date="2013-05" db="EMBL/GenBank/DDBJ databases">
        <title>The Genome Sequence of Actinobaculum schaalii FB123-CNA2.</title>
        <authorList>
            <consortium name="The Broad Institute Genomics Platform"/>
            <person name="Earl A."/>
            <person name="Ward D."/>
            <person name="Feldgarden M."/>
            <person name="Gevers D."/>
            <person name="Saerens B."/>
            <person name="Vaneechoutte M."/>
            <person name="Walker B."/>
            <person name="Young S."/>
            <person name="Zeng Q."/>
            <person name="Gargeya S."/>
            <person name="Fitzgerald M."/>
            <person name="Haas B."/>
            <person name="Abouelleil A."/>
            <person name="Allen A.W."/>
            <person name="Alvarado L."/>
            <person name="Arachchi H.M."/>
            <person name="Berlin A.M."/>
            <person name="Chapman S.B."/>
            <person name="Gainer-Dewar J."/>
            <person name="Goldberg J."/>
            <person name="Griggs A."/>
            <person name="Gujja S."/>
            <person name="Hansen M."/>
            <person name="Howarth C."/>
            <person name="Imamovic A."/>
            <person name="Ireland A."/>
            <person name="Larimer J."/>
            <person name="McCowan C."/>
            <person name="Murphy C."/>
            <person name="Pearson M."/>
            <person name="Poon T.W."/>
            <person name="Priest M."/>
            <person name="Roberts A."/>
            <person name="Saif S."/>
            <person name="Shea T."/>
            <person name="Sisk P."/>
            <person name="Sykes S."/>
            <person name="Wortman J."/>
            <person name="Nusbaum C."/>
            <person name="Birren B."/>
        </authorList>
    </citation>
    <scope>NUCLEOTIDE SEQUENCE [LARGE SCALE GENOMIC DNA]</scope>
    <source>
        <strain evidence="3 4">FB123-CNA-2</strain>
    </source>
</reference>
<keyword evidence="4" id="KW-1185">Reference proteome</keyword>
<dbReference type="InterPro" id="IPR025420">
    <property type="entry name" value="DUF4143"/>
</dbReference>
<evidence type="ECO:0000259" key="2">
    <source>
        <dbReference type="Pfam" id="PF13635"/>
    </source>
</evidence>
<gene>
    <name evidence="3" type="ORF">HMPREF9237_00362</name>
</gene>
<dbReference type="HOGENOM" id="CLU_041527_4_1_11"/>
<protein>
    <recommendedName>
        <fullName evidence="5">DUF4143 domain-containing protein</fullName>
    </recommendedName>
</protein>
<sequence length="416" mass="46001">MAYIRRAVDTVLQQDLEIMGGVVIEGARGCGKTETGIFHAKSEFRVDQASNQRLAELNPQGVLEGDVPRLVDEWQLAPILWNEIRHEIDARRAPGQFILSGSATPADSITRHTGAGRLSRVRMRPMALGEAYPREDRITLNELRTTTNVRYVPGALSYPELATEAVRGGWPFLVSSQNPAFIRFVHNYVDNIAHANLAQVDARFDPERVRRLLRSLARNIASETAATTLSQDISAGGGQLSPQSVRSYLDALTRIFIVEELPPWSGSLRSKTRLRKQAKLHFCDPSLALAALRATPEELANDPDYFGQIFESMAVRDIRTYAEQIDATCFGYRDESGLEVDILLEFSDGHWAGIEVKLGESDRAVSAGERNLLRLRDARMVKAPDFLAVVTGGRTAFTLPSGVHILPLSTMGPLVQ</sequence>
<proteinExistence type="predicted"/>
<evidence type="ECO:0000313" key="3">
    <source>
        <dbReference type="EMBL" id="EPD27804.1"/>
    </source>
</evidence>
<feature type="domain" description="AAA" evidence="1">
    <location>
        <begin position="22"/>
        <end position="130"/>
    </location>
</feature>
<dbReference type="PANTHER" id="PTHR43566:SF2">
    <property type="entry name" value="DUF4143 DOMAIN-CONTAINING PROTEIN"/>
    <property type="match status" value="1"/>
</dbReference>
<accession>S2WIS7</accession>
<feature type="domain" description="DUF4143" evidence="2">
    <location>
        <begin position="198"/>
        <end position="358"/>
    </location>
</feature>
<dbReference type="Pfam" id="PF13635">
    <property type="entry name" value="DUF4143"/>
    <property type="match status" value="1"/>
</dbReference>
<comment type="caution">
    <text evidence="3">The sequence shown here is derived from an EMBL/GenBank/DDBJ whole genome shotgun (WGS) entry which is preliminary data.</text>
</comment>
<dbReference type="OrthoDB" id="128089at2"/>
<organism evidence="3 4">
    <name type="scientific">Actinotignum schaalii FB123-CNA-2</name>
    <dbReference type="NCBI Taxonomy" id="883067"/>
    <lineage>
        <taxon>Bacteria</taxon>
        <taxon>Bacillati</taxon>
        <taxon>Actinomycetota</taxon>
        <taxon>Actinomycetes</taxon>
        <taxon>Actinomycetales</taxon>
        <taxon>Actinomycetaceae</taxon>
        <taxon>Actinotignum</taxon>
    </lineage>
</organism>
<dbReference type="EMBL" id="AGWM01000004">
    <property type="protein sequence ID" value="EPD27804.1"/>
    <property type="molecule type" value="Genomic_DNA"/>
</dbReference>
<evidence type="ECO:0008006" key="5">
    <source>
        <dbReference type="Google" id="ProtNLM"/>
    </source>
</evidence>
<evidence type="ECO:0000259" key="1">
    <source>
        <dbReference type="Pfam" id="PF13173"/>
    </source>
</evidence>